<comment type="caution">
    <text evidence="1">The sequence shown here is derived from an EMBL/GenBank/DDBJ whole genome shotgun (WGS) entry which is preliminary data.</text>
</comment>
<dbReference type="Proteomes" id="UP000789739">
    <property type="component" value="Unassembled WGS sequence"/>
</dbReference>
<gene>
    <name evidence="1" type="ORF">PBRASI_LOCUS799</name>
</gene>
<organism evidence="1 2">
    <name type="scientific">Paraglomus brasilianum</name>
    <dbReference type="NCBI Taxonomy" id="144538"/>
    <lineage>
        <taxon>Eukaryota</taxon>
        <taxon>Fungi</taxon>
        <taxon>Fungi incertae sedis</taxon>
        <taxon>Mucoromycota</taxon>
        <taxon>Glomeromycotina</taxon>
        <taxon>Glomeromycetes</taxon>
        <taxon>Paraglomerales</taxon>
        <taxon>Paraglomeraceae</taxon>
        <taxon>Paraglomus</taxon>
    </lineage>
</organism>
<accession>A0A9N8VV12</accession>
<evidence type="ECO:0000313" key="1">
    <source>
        <dbReference type="EMBL" id="CAG8465282.1"/>
    </source>
</evidence>
<dbReference type="AlphaFoldDB" id="A0A9N8VV12"/>
<dbReference type="EMBL" id="CAJVPI010000044">
    <property type="protein sequence ID" value="CAG8465282.1"/>
    <property type="molecule type" value="Genomic_DNA"/>
</dbReference>
<sequence length="45" mass="4747">MSGQNYIEDLKAINDLASSAKALDIPRGASTAQCLHPSILDSSED</sequence>
<keyword evidence="2" id="KW-1185">Reference proteome</keyword>
<reference evidence="1" key="1">
    <citation type="submission" date="2021-06" db="EMBL/GenBank/DDBJ databases">
        <authorList>
            <person name="Kallberg Y."/>
            <person name="Tangrot J."/>
            <person name="Rosling A."/>
        </authorList>
    </citation>
    <scope>NUCLEOTIDE SEQUENCE</scope>
    <source>
        <strain evidence="1">BR232B</strain>
    </source>
</reference>
<protein>
    <submittedName>
        <fullName evidence="1">7760_t:CDS:1</fullName>
    </submittedName>
</protein>
<evidence type="ECO:0000313" key="2">
    <source>
        <dbReference type="Proteomes" id="UP000789739"/>
    </source>
</evidence>
<proteinExistence type="predicted"/>
<name>A0A9N8VV12_9GLOM</name>